<evidence type="ECO:0000256" key="2">
    <source>
        <dbReference type="ARBA" id="ARBA00022679"/>
    </source>
</evidence>
<dbReference type="Gene3D" id="3.30.1600.10">
    <property type="entry name" value="SIR2/SIRT2 'Small Domain"/>
    <property type="match status" value="1"/>
</dbReference>
<protein>
    <recommendedName>
        <fullName evidence="1">protein acetyllysine N-acetyltransferase</fullName>
        <ecNumber evidence="1">2.3.1.286</ecNumber>
    </recommendedName>
</protein>
<dbReference type="Pfam" id="PF02146">
    <property type="entry name" value="SIR2"/>
    <property type="match status" value="1"/>
</dbReference>
<keyword evidence="7" id="KW-1185">Reference proteome</keyword>
<dbReference type="InterPro" id="IPR050134">
    <property type="entry name" value="NAD-dep_sirtuin_deacylases"/>
</dbReference>
<sequence length="292" mass="31291">MSGPSQHMKGAPLPQRAAIEHAAALIAQADALVVAAGAGMGVDSGLPDFRGNAGFWRAYPALARAGTAFIDIATPAAFLRDPRRAWGFYGHRLDLYRRTTPHDGYRLLRTWGEARSRGYFVFTSNVDGHFQKAGFDPLRIDECHGSIHHLQCLAPCSPALWPAAGFEPAVDGGRCELLGALPACPRCGGLARPNIAMFDDHGWLAERRDAQALRCQGWLEQVRRPVVIEIGAGLSIPTVRHFAHRVVLRHGGSLIRINPREAQIGKLPGVALAGGALATLAAIDAVLGAREA</sequence>
<evidence type="ECO:0000259" key="5">
    <source>
        <dbReference type="PROSITE" id="PS50305"/>
    </source>
</evidence>
<feature type="binding site" evidence="4">
    <location>
        <position position="152"/>
    </location>
    <ligand>
        <name>Zn(2+)</name>
        <dbReference type="ChEBI" id="CHEBI:29105"/>
    </ligand>
</feature>
<dbReference type="EC" id="2.3.1.286" evidence="1"/>
<keyword evidence="4" id="KW-0862">Zinc</keyword>
<keyword evidence="2" id="KW-0808">Transferase</keyword>
<dbReference type="PANTHER" id="PTHR11085:SF4">
    <property type="entry name" value="NAD-DEPENDENT PROTEIN DEACYLASE"/>
    <property type="match status" value="1"/>
</dbReference>
<keyword evidence="4" id="KW-0479">Metal-binding</keyword>
<evidence type="ECO:0000256" key="1">
    <source>
        <dbReference type="ARBA" id="ARBA00012928"/>
    </source>
</evidence>
<dbReference type="InterPro" id="IPR026591">
    <property type="entry name" value="Sirtuin_cat_small_dom_sf"/>
</dbReference>
<feature type="binding site" evidence="4">
    <location>
        <position position="187"/>
    </location>
    <ligand>
        <name>Zn(2+)</name>
        <dbReference type="ChEBI" id="CHEBI:29105"/>
    </ligand>
</feature>
<feature type="binding site" evidence="4">
    <location>
        <position position="156"/>
    </location>
    <ligand>
        <name>Zn(2+)</name>
        <dbReference type="ChEBI" id="CHEBI:29105"/>
    </ligand>
</feature>
<evidence type="ECO:0000313" key="7">
    <source>
        <dbReference type="Proteomes" id="UP001595665"/>
    </source>
</evidence>
<organism evidence="6 7">
    <name type="scientific">Massilia haematophila</name>
    <dbReference type="NCBI Taxonomy" id="457923"/>
    <lineage>
        <taxon>Bacteria</taxon>
        <taxon>Pseudomonadati</taxon>
        <taxon>Pseudomonadota</taxon>
        <taxon>Betaproteobacteria</taxon>
        <taxon>Burkholderiales</taxon>
        <taxon>Oxalobacteraceae</taxon>
        <taxon>Telluria group</taxon>
        <taxon>Massilia</taxon>
    </lineage>
</organism>
<evidence type="ECO:0000256" key="3">
    <source>
        <dbReference type="ARBA" id="ARBA00023027"/>
    </source>
</evidence>
<feature type="active site" description="Proton acceptor" evidence="4">
    <location>
        <position position="144"/>
    </location>
</feature>
<dbReference type="PROSITE" id="PS50305">
    <property type="entry name" value="SIRTUIN"/>
    <property type="match status" value="1"/>
</dbReference>
<dbReference type="EMBL" id="JBHRVV010000001">
    <property type="protein sequence ID" value="MFC3458174.1"/>
    <property type="molecule type" value="Genomic_DNA"/>
</dbReference>
<comment type="caution">
    <text evidence="6">The sequence shown here is derived from an EMBL/GenBank/DDBJ whole genome shotgun (WGS) entry which is preliminary data.</text>
</comment>
<reference evidence="7" key="1">
    <citation type="journal article" date="2019" name="Int. J. Syst. Evol. Microbiol.">
        <title>The Global Catalogue of Microorganisms (GCM) 10K type strain sequencing project: providing services to taxonomists for standard genome sequencing and annotation.</title>
        <authorList>
            <consortium name="The Broad Institute Genomics Platform"/>
            <consortium name="The Broad Institute Genome Sequencing Center for Infectious Disease"/>
            <person name="Wu L."/>
            <person name="Ma J."/>
        </authorList>
    </citation>
    <scope>NUCLEOTIDE SEQUENCE [LARGE SCALE GENOMIC DNA]</scope>
    <source>
        <strain evidence="7">CCM 7480</strain>
    </source>
</reference>
<dbReference type="SUPFAM" id="SSF52467">
    <property type="entry name" value="DHS-like NAD/FAD-binding domain"/>
    <property type="match status" value="1"/>
</dbReference>
<accession>A0ABV7PJP2</accession>
<dbReference type="Proteomes" id="UP001595665">
    <property type="component" value="Unassembled WGS sequence"/>
</dbReference>
<dbReference type="InterPro" id="IPR029035">
    <property type="entry name" value="DHS-like_NAD/FAD-binding_dom"/>
</dbReference>
<gene>
    <name evidence="6" type="ORF">ACFOPH_07945</name>
</gene>
<proteinExistence type="predicted"/>
<dbReference type="CDD" id="cd00296">
    <property type="entry name" value="SIR2"/>
    <property type="match status" value="1"/>
</dbReference>
<dbReference type="InterPro" id="IPR003000">
    <property type="entry name" value="Sirtuin"/>
</dbReference>
<dbReference type="RefSeq" id="WP_379734626.1">
    <property type="nucleotide sequence ID" value="NZ_JBHRVV010000001.1"/>
</dbReference>
<keyword evidence="3" id="KW-0520">NAD</keyword>
<name>A0ABV7PJP2_9BURK</name>
<dbReference type="Gene3D" id="3.40.50.1220">
    <property type="entry name" value="TPP-binding domain"/>
    <property type="match status" value="1"/>
</dbReference>
<feature type="binding site" evidence="4">
    <location>
        <position position="184"/>
    </location>
    <ligand>
        <name>Zn(2+)</name>
        <dbReference type="ChEBI" id="CHEBI:29105"/>
    </ligand>
</feature>
<evidence type="ECO:0000256" key="4">
    <source>
        <dbReference type="PROSITE-ProRule" id="PRU00236"/>
    </source>
</evidence>
<dbReference type="InterPro" id="IPR026590">
    <property type="entry name" value="Ssirtuin_cat_dom"/>
</dbReference>
<feature type="domain" description="Deacetylase sirtuin-type" evidence="5">
    <location>
        <begin position="12"/>
        <end position="290"/>
    </location>
</feature>
<dbReference type="PANTHER" id="PTHR11085">
    <property type="entry name" value="NAD-DEPENDENT PROTEIN DEACYLASE SIRTUIN-5, MITOCHONDRIAL-RELATED"/>
    <property type="match status" value="1"/>
</dbReference>
<evidence type="ECO:0000313" key="6">
    <source>
        <dbReference type="EMBL" id="MFC3458174.1"/>
    </source>
</evidence>